<evidence type="ECO:0000259" key="4">
    <source>
        <dbReference type="Pfam" id="PF08386"/>
    </source>
</evidence>
<dbReference type="PANTHER" id="PTHR43248">
    <property type="entry name" value="2-SUCCINYL-6-HYDROXY-2,4-CYCLOHEXADIENE-1-CARBOXYLATE SYNTHASE"/>
    <property type="match status" value="1"/>
</dbReference>
<keyword evidence="6" id="KW-1185">Reference proteome</keyword>
<dbReference type="InterPro" id="IPR000073">
    <property type="entry name" value="AB_hydrolase_1"/>
</dbReference>
<organism evidence="5 6">
    <name type="scientific">Mycena maculata</name>
    <dbReference type="NCBI Taxonomy" id="230809"/>
    <lineage>
        <taxon>Eukaryota</taxon>
        <taxon>Fungi</taxon>
        <taxon>Dikarya</taxon>
        <taxon>Basidiomycota</taxon>
        <taxon>Agaricomycotina</taxon>
        <taxon>Agaricomycetes</taxon>
        <taxon>Agaricomycetidae</taxon>
        <taxon>Agaricales</taxon>
        <taxon>Marasmiineae</taxon>
        <taxon>Mycenaceae</taxon>
        <taxon>Mycena</taxon>
    </lineage>
</organism>
<evidence type="ECO:0000256" key="1">
    <source>
        <dbReference type="ARBA" id="ARBA00010088"/>
    </source>
</evidence>
<dbReference type="Proteomes" id="UP001215280">
    <property type="component" value="Unassembled WGS sequence"/>
</dbReference>
<dbReference type="Gene3D" id="3.40.50.1820">
    <property type="entry name" value="alpha/beta hydrolase"/>
    <property type="match status" value="1"/>
</dbReference>
<dbReference type="GO" id="GO:0016787">
    <property type="term" value="F:hydrolase activity"/>
    <property type="evidence" value="ECO:0007669"/>
    <property type="project" value="UniProtKB-KW"/>
</dbReference>
<gene>
    <name evidence="5" type="ORF">DFH07DRAFT_865619</name>
</gene>
<keyword evidence="2 5" id="KW-0378">Hydrolase</keyword>
<dbReference type="InterPro" id="IPR029058">
    <property type="entry name" value="AB_hydrolase_fold"/>
</dbReference>
<evidence type="ECO:0000259" key="3">
    <source>
        <dbReference type="Pfam" id="PF00561"/>
    </source>
</evidence>
<dbReference type="Pfam" id="PF08386">
    <property type="entry name" value="Abhydrolase_4"/>
    <property type="match status" value="1"/>
</dbReference>
<comment type="caution">
    <text evidence="5">The sequence shown here is derived from an EMBL/GenBank/DDBJ whole genome shotgun (WGS) entry which is preliminary data.</text>
</comment>
<protein>
    <submittedName>
        <fullName evidence="5">Alpha/beta hydrolase fold-domain-containing protein</fullName>
    </submittedName>
</protein>
<feature type="domain" description="AB hydrolase-1" evidence="3">
    <location>
        <begin position="64"/>
        <end position="238"/>
    </location>
</feature>
<proteinExistence type="inferred from homology"/>
<evidence type="ECO:0000313" key="6">
    <source>
        <dbReference type="Proteomes" id="UP001215280"/>
    </source>
</evidence>
<reference evidence="5" key="1">
    <citation type="submission" date="2023-03" db="EMBL/GenBank/DDBJ databases">
        <title>Massive genome expansion in bonnet fungi (Mycena s.s.) driven by repeated elements and novel gene families across ecological guilds.</title>
        <authorList>
            <consortium name="Lawrence Berkeley National Laboratory"/>
            <person name="Harder C.B."/>
            <person name="Miyauchi S."/>
            <person name="Viragh M."/>
            <person name="Kuo A."/>
            <person name="Thoen E."/>
            <person name="Andreopoulos B."/>
            <person name="Lu D."/>
            <person name="Skrede I."/>
            <person name="Drula E."/>
            <person name="Henrissat B."/>
            <person name="Morin E."/>
            <person name="Kohler A."/>
            <person name="Barry K."/>
            <person name="LaButti K."/>
            <person name="Morin E."/>
            <person name="Salamov A."/>
            <person name="Lipzen A."/>
            <person name="Mereny Z."/>
            <person name="Hegedus B."/>
            <person name="Baldrian P."/>
            <person name="Stursova M."/>
            <person name="Weitz H."/>
            <person name="Taylor A."/>
            <person name="Grigoriev I.V."/>
            <person name="Nagy L.G."/>
            <person name="Martin F."/>
            <person name="Kauserud H."/>
        </authorList>
    </citation>
    <scope>NUCLEOTIDE SEQUENCE</scope>
    <source>
        <strain evidence="5">CBHHK188m</strain>
    </source>
</reference>
<comment type="similarity">
    <text evidence="1">Belongs to the peptidase S33 family.</text>
</comment>
<dbReference type="SUPFAM" id="SSF53474">
    <property type="entry name" value="alpha/beta-Hydrolases"/>
    <property type="match status" value="1"/>
</dbReference>
<dbReference type="EMBL" id="JARJLG010000010">
    <property type="protein sequence ID" value="KAJ7777630.1"/>
    <property type="molecule type" value="Genomic_DNA"/>
</dbReference>
<dbReference type="Pfam" id="PF00561">
    <property type="entry name" value="Abhydrolase_1"/>
    <property type="match status" value="1"/>
</dbReference>
<accession>A0AAD7K5N5</accession>
<sequence>MCTGMELGRFAIEPKLSTPSSRFGNVGQMSVPLNYSEPHGEKAAIAITRYPAAVPADSPLYHGPILFNPGSPGGSGVALIASAGSVLAQIIGPEFDIVGFDPRGVSHSTLHVSLFETDIERALWDDVVVRDMNTSADTVGRQWACAQVNGHLASERAGNYLPHINTENTARDMMRIVEAHGREKLQYWGFSYGSVLGAVFASIFPDNVGHLIIDGVVDTEDYFDTDYSLALWANNMVDADKAMQTFFDGCSAAGPDGCAFYAPTPDSIRTQPIPVRTPSNYGLVDLALLRRVILDVLYAPQGYFAPLAEVLAALTRSDGAPLFELPFLDPTFECSCEPTDHQADVLLDQEALMAIICNDGRAVPSGFEEAERHYKNMLLASDWGFGGLFASIRISCSGWPDIPKKHFQGPVGGNTSVPMLIIGNTAVLTSAKKTVKAFPGSVVLTQDCAGHSSLAAPSPCTWGYVRDYFLNGTLPETDTVCPVVGSPFPDARLKALEETVDQSVLEAFTAMQRSRAAKLLL</sequence>
<dbReference type="AlphaFoldDB" id="A0AAD7K5N5"/>
<evidence type="ECO:0000256" key="2">
    <source>
        <dbReference type="ARBA" id="ARBA00022801"/>
    </source>
</evidence>
<evidence type="ECO:0000313" key="5">
    <source>
        <dbReference type="EMBL" id="KAJ7777630.1"/>
    </source>
</evidence>
<dbReference type="InterPro" id="IPR051601">
    <property type="entry name" value="Serine_prot/Carboxylest_S33"/>
</dbReference>
<feature type="domain" description="Peptidase S33 tripeptidyl aminopeptidase-like C-terminal" evidence="4">
    <location>
        <begin position="386"/>
        <end position="481"/>
    </location>
</feature>
<dbReference type="PANTHER" id="PTHR43248:SF25">
    <property type="entry name" value="AB HYDROLASE-1 DOMAIN-CONTAINING PROTEIN-RELATED"/>
    <property type="match status" value="1"/>
</dbReference>
<dbReference type="InterPro" id="IPR013595">
    <property type="entry name" value="Pept_S33_TAP-like_C"/>
</dbReference>
<name>A0AAD7K5N5_9AGAR</name>